<reference evidence="1" key="1">
    <citation type="submission" date="2014-09" db="EMBL/GenBank/DDBJ databases">
        <authorList>
            <person name="Magalhaes I.L.F."/>
            <person name="Oliveira U."/>
            <person name="Santos F.R."/>
            <person name="Vidigal T.H.D.A."/>
            <person name="Brescovit A.D."/>
            <person name="Santos A.J."/>
        </authorList>
    </citation>
    <scope>NUCLEOTIDE SEQUENCE</scope>
    <source>
        <tissue evidence="1">Shoot tissue taken approximately 20 cm above the soil surface</tissue>
    </source>
</reference>
<dbReference type="AlphaFoldDB" id="A0A0A9DE23"/>
<proteinExistence type="predicted"/>
<name>A0A0A9DE23_ARUDO</name>
<organism evidence="1">
    <name type="scientific">Arundo donax</name>
    <name type="common">Giant reed</name>
    <name type="synonym">Donax arundinaceus</name>
    <dbReference type="NCBI Taxonomy" id="35708"/>
    <lineage>
        <taxon>Eukaryota</taxon>
        <taxon>Viridiplantae</taxon>
        <taxon>Streptophyta</taxon>
        <taxon>Embryophyta</taxon>
        <taxon>Tracheophyta</taxon>
        <taxon>Spermatophyta</taxon>
        <taxon>Magnoliopsida</taxon>
        <taxon>Liliopsida</taxon>
        <taxon>Poales</taxon>
        <taxon>Poaceae</taxon>
        <taxon>PACMAD clade</taxon>
        <taxon>Arundinoideae</taxon>
        <taxon>Arundineae</taxon>
        <taxon>Arundo</taxon>
    </lineage>
</organism>
<sequence length="41" mass="4674">MRSQNGHLGTTEVLHQEVLHLCILGQDRELYPHQGVGYTNE</sequence>
<dbReference type="EMBL" id="GBRH01215898">
    <property type="protein sequence ID" value="JAD81997.1"/>
    <property type="molecule type" value="Transcribed_RNA"/>
</dbReference>
<accession>A0A0A9DE23</accession>
<reference evidence="1" key="2">
    <citation type="journal article" date="2015" name="Data Brief">
        <title>Shoot transcriptome of the giant reed, Arundo donax.</title>
        <authorList>
            <person name="Barrero R.A."/>
            <person name="Guerrero F.D."/>
            <person name="Moolhuijzen P."/>
            <person name="Goolsby J.A."/>
            <person name="Tidwell J."/>
            <person name="Bellgard S.E."/>
            <person name="Bellgard M.I."/>
        </authorList>
    </citation>
    <scope>NUCLEOTIDE SEQUENCE</scope>
    <source>
        <tissue evidence="1">Shoot tissue taken approximately 20 cm above the soil surface</tissue>
    </source>
</reference>
<protein>
    <submittedName>
        <fullName evidence="1">Uncharacterized protein</fullName>
    </submittedName>
</protein>
<evidence type="ECO:0000313" key="1">
    <source>
        <dbReference type="EMBL" id="JAD81997.1"/>
    </source>
</evidence>